<dbReference type="PaxDb" id="6945-B7P910"/>
<dbReference type="VEuPathDB" id="VectorBase:ISCI002729"/>
<dbReference type="Gene3D" id="3.30.300.30">
    <property type="match status" value="1"/>
</dbReference>
<accession>B7P910</accession>
<dbReference type="EC" id="1.13.12.7" evidence="2"/>
<feature type="non-terminal residue" evidence="2">
    <location>
        <position position="1"/>
    </location>
</feature>
<dbReference type="EnsemblMetazoa" id="ISCW002729-RA">
    <property type="protein sequence ID" value="ISCW002729-PA"/>
    <property type="gene ID" value="ISCW002729"/>
</dbReference>
<keyword evidence="4" id="KW-1185">Reference proteome</keyword>
<dbReference type="Proteomes" id="UP000001555">
    <property type="component" value="Unassembled WGS sequence"/>
</dbReference>
<dbReference type="Gene3D" id="3.40.50.12780">
    <property type="entry name" value="N-terminal domain of ligase-like"/>
    <property type="match status" value="1"/>
</dbReference>
<feature type="domain" description="AMP-binding enzyme C-terminal" evidence="1">
    <location>
        <begin position="81"/>
        <end position="118"/>
    </location>
</feature>
<dbReference type="EMBL" id="ABJB010055230">
    <property type="status" value="NOT_ANNOTATED_CDS"/>
    <property type="molecule type" value="Genomic_DNA"/>
</dbReference>
<dbReference type="STRING" id="6945.B7P910"/>
<evidence type="ECO:0000313" key="2">
    <source>
        <dbReference type="EMBL" id="EEC03082.1"/>
    </source>
</evidence>
<dbReference type="GO" id="GO:0016874">
    <property type="term" value="F:ligase activity"/>
    <property type="evidence" value="ECO:0007669"/>
    <property type="project" value="UniProtKB-KW"/>
</dbReference>
<keyword evidence="2" id="KW-0436">Ligase</keyword>
<protein>
    <submittedName>
        <fullName evidence="2 3">AMP dependent CoA ligase, putative</fullName>
        <ecNumber evidence="2">1.13.12.7</ecNumber>
    </submittedName>
</protein>
<keyword evidence="2" id="KW-0560">Oxidoreductase</keyword>
<name>B7P910_IXOSC</name>
<dbReference type="GO" id="GO:0016491">
    <property type="term" value="F:oxidoreductase activity"/>
    <property type="evidence" value="ECO:0007669"/>
    <property type="project" value="UniProtKB-KW"/>
</dbReference>
<dbReference type="InterPro" id="IPR042099">
    <property type="entry name" value="ANL_N_sf"/>
</dbReference>
<dbReference type="PANTHER" id="PTHR24096">
    <property type="entry name" value="LONG-CHAIN-FATTY-ACID--COA LIGASE"/>
    <property type="match status" value="1"/>
</dbReference>
<evidence type="ECO:0000313" key="4">
    <source>
        <dbReference type="Proteomes" id="UP000001555"/>
    </source>
</evidence>
<reference evidence="3" key="2">
    <citation type="submission" date="2020-05" db="UniProtKB">
        <authorList>
            <consortium name="EnsemblMetazoa"/>
        </authorList>
    </citation>
    <scope>IDENTIFICATION</scope>
    <source>
        <strain evidence="3">wikel</strain>
    </source>
</reference>
<dbReference type="HOGENOM" id="CLU_000022_17_3_1"/>
<evidence type="ECO:0000259" key="1">
    <source>
        <dbReference type="Pfam" id="PF13193"/>
    </source>
</evidence>
<reference evidence="2 4" key="1">
    <citation type="submission" date="2008-03" db="EMBL/GenBank/DDBJ databases">
        <title>Annotation of Ixodes scapularis.</title>
        <authorList>
            <consortium name="Ixodes scapularis Genome Project Consortium"/>
            <person name="Caler E."/>
            <person name="Hannick L.I."/>
            <person name="Bidwell S."/>
            <person name="Joardar V."/>
            <person name="Thiagarajan M."/>
            <person name="Amedeo P."/>
            <person name="Galinsky K.J."/>
            <person name="Schobel S."/>
            <person name="Inman J."/>
            <person name="Hostetler J."/>
            <person name="Miller J."/>
            <person name="Hammond M."/>
            <person name="Megy K."/>
            <person name="Lawson D."/>
            <person name="Kodira C."/>
            <person name="Sutton G."/>
            <person name="Meyer J."/>
            <person name="Hill C.A."/>
            <person name="Birren B."/>
            <person name="Nene V."/>
            <person name="Collins F."/>
            <person name="Alarcon-Chaidez F."/>
            <person name="Wikel S."/>
            <person name="Strausberg R."/>
        </authorList>
    </citation>
    <scope>NUCLEOTIDE SEQUENCE [LARGE SCALE GENOMIC DNA]</scope>
    <source>
        <strain evidence="4">Wikel</strain>
        <strain evidence="2">Wikel colony</strain>
    </source>
</reference>
<sequence length="127" mass="14178">VVNVTNGKSLGPNEPGELCYRSPTASRGYYKRPRETAQFRDSEGWCRSGDFAYYDTDGRVHFVERIKEMIKCMDQQVVPTELEVLLAKHGGIAEVAVLGVPHLVYGEALAAIVVPKKEIETGKEFFD</sequence>
<dbReference type="EMBL" id="ABJB010418957">
    <property type="status" value="NOT_ANNOTATED_CDS"/>
    <property type="molecule type" value="Genomic_DNA"/>
</dbReference>
<dbReference type="Pfam" id="PF13193">
    <property type="entry name" value="AMP-binding_C"/>
    <property type="match status" value="1"/>
</dbReference>
<evidence type="ECO:0000313" key="3">
    <source>
        <dbReference type="EnsemblMetazoa" id="ISCW002729-PA"/>
    </source>
</evidence>
<proteinExistence type="predicted"/>
<gene>
    <name evidence="2" type="ORF">IscW_ISCW002729</name>
</gene>
<dbReference type="SUPFAM" id="SSF56801">
    <property type="entry name" value="Acetyl-CoA synthetase-like"/>
    <property type="match status" value="1"/>
</dbReference>
<dbReference type="InterPro" id="IPR025110">
    <property type="entry name" value="AMP-bd_C"/>
</dbReference>
<dbReference type="VEuPathDB" id="VectorBase:ISCW002729"/>
<dbReference type="EMBL" id="DS661277">
    <property type="protein sequence ID" value="EEC03082.1"/>
    <property type="molecule type" value="Genomic_DNA"/>
</dbReference>
<dbReference type="InterPro" id="IPR045851">
    <property type="entry name" value="AMP-bd_C_sf"/>
</dbReference>
<dbReference type="AlphaFoldDB" id="B7P910"/>
<organism>
    <name type="scientific">Ixodes scapularis</name>
    <name type="common">Black-legged tick</name>
    <name type="synonym">Deer tick</name>
    <dbReference type="NCBI Taxonomy" id="6945"/>
    <lineage>
        <taxon>Eukaryota</taxon>
        <taxon>Metazoa</taxon>
        <taxon>Ecdysozoa</taxon>
        <taxon>Arthropoda</taxon>
        <taxon>Chelicerata</taxon>
        <taxon>Arachnida</taxon>
        <taxon>Acari</taxon>
        <taxon>Parasitiformes</taxon>
        <taxon>Ixodida</taxon>
        <taxon>Ixodoidea</taxon>
        <taxon>Ixodidae</taxon>
        <taxon>Ixodinae</taxon>
        <taxon>Ixodes</taxon>
    </lineage>
</organism>
<dbReference type="PANTHER" id="PTHR24096:SF422">
    <property type="entry name" value="BCDNA.GH02901"/>
    <property type="match status" value="1"/>
</dbReference>